<protein>
    <recommendedName>
        <fullName evidence="9">Glycoside hydrolase family 2 immunoglobulin-like beta-sandwich domain-containing protein</fullName>
    </recommendedName>
</protein>
<reference evidence="7 8" key="1">
    <citation type="submission" date="2016-06" db="EMBL/GenBank/DDBJ databases">
        <authorList>
            <person name="Kjaerup R.B."/>
            <person name="Dalgaard T.S."/>
            <person name="Juul-Madsen H.R."/>
        </authorList>
    </citation>
    <scope>NUCLEOTIDE SEQUENCE [LARGE SCALE GENOMIC DNA]</scope>
</reference>
<evidence type="ECO:0000256" key="3">
    <source>
        <dbReference type="ARBA" id="ARBA00023295"/>
    </source>
</evidence>
<dbReference type="PANTHER" id="PTHR42732">
    <property type="entry name" value="BETA-GALACTOSIDASE"/>
    <property type="match status" value="1"/>
</dbReference>
<dbReference type="InterPro" id="IPR013783">
    <property type="entry name" value="Ig-like_fold"/>
</dbReference>
<dbReference type="InterPro" id="IPR036156">
    <property type="entry name" value="Beta-gal/glucu_dom_sf"/>
</dbReference>
<dbReference type="SUPFAM" id="SSF51445">
    <property type="entry name" value="(Trans)glycosidases"/>
    <property type="match status" value="1"/>
</dbReference>
<dbReference type="InterPro" id="IPR006103">
    <property type="entry name" value="Glyco_hydro_2_cat"/>
</dbReference>
<dbReference type="STRING" id="1276538.A0A1X7RV98"/>
<evidence type="ECO:0008006" key="9">
    <source>
        <dbReference type="Google" id="ProtNLM"/>
    </source>
</evidence>
<evidence type="ECO:0000313" key="7">
    <source>
        <dbReference type="EMBL" id="SMQ51362.1"/>
    </source>
</evidence>
<dbReference type="InterPro" id="IPR008979">
    <property type="entry name" value="Galactose-bd-like_sf"/>
</dbReference>
<evidence type="ECO:0000259" key="4">
    <source>
        <dbReference type="Pfam" id="PF00703"/>
    </source>
</evidence>
<dbReference type="InterPro" id="IPR006104">
    <property type="entry name" value="Glyco_hydro_2_N"/>
</dbReference>
<dbReference type="Gene3D" id="2.60.40.10">
    <property type="entry name" value="Immunoglobulins"/>
    <property type="match status" value="1"/>
</dbReference>
<evidence type="ECO:0000256" key="2">
    <source>
        <dbReference type="ARBA" id="ARBA00022801"/>
    </source>
</evidence>
<evidence type="ECO:0000313" key="8">
    <source>
        <dbReference type="Proteomes" id="UP000215127"/>
    </source>
</evidence>
<dbReference type="Proteomes" id="UP000215127">
    <property type="component" value="Chromosome 5"/>
</dbReference>
<dbReference type="SUPFAM" id="SSF49785">
    <property type="entry name" value="Galactose-binding domain-like"/>
    <property type="match status" value="1"/>
</dbReference>
<dbReference type="Gene3D" id="2.60.120.260">
    <property type="entry name" value="Galactose-binding domain-like"/>
    <property type="match status" value="1"/>
</dbReference>
<evidence type="ECO:0000259" key="5">
    <source>
        <dbReference type="Pfam" id="PF02836"/>
    </source>
</evidence>
<dbReference type="PANTHER" id="PTHR42732:SF4">
    <property type="entry name" value="BETA-MANNOSIDASE"/>
    <property type="match status" value="1"/>
</dbReference>
<dbReference type="Pfam" id="PF02837">
    <property type="entry name" value="Glyco_hydro_2_N"/>
    <property type="match status" value="1"/>
</dbReference>
<sequence length="666" mass="75733">MAGAIQFPATEDDTYPRRDFKRANLRWESLNGPWDFLFDDEDIGMVQSWQLNALPSHAPSSETKPTAKRTIQVPFVFQCPASGINERGVHQVLWYERRIEDLRSPQDLAHGHRLILRFGAVDYHAKVWLDGSFVGEHRGGHVPFDLDLSEAIQRSPSEAPKRLTVRVFDSAYDLAQPRGKQFWGPQPESIFYTPSSGIWQSVWLESVPAARIVDGSGGTILRSDKIEQGVMDARVCVSGRRVGQSLSIEVETSLGGVVVGSGRKELARDEDFVRLMDVNMRLSNEHIQRLQPRGLPEGALSDTSRWLKGVGLWSPESPLLYDIKLRLLDQEGKCLDEVHTTTGMRSLNWTTGDGTFRLNGRPYFQALFLDQGYWPETLMTPPSSDVLRREIELAKAMGFNGCRKHQKVEDPMFMYWADRLGFLVWGEMANCYHFSVDAMDRFNQEWMEMVRRDINFPSVVTWTPVNESWGYPDLGGDKRQRDHIRSMYWTTKAYDPTRPINDNCGWEHVITDISSFHDYADGPGMAERCQSLKEITGRGRSMFIGPIYSKHGIEDEGSRHVHGAPVMCTEFGGVNIAAANDESRKGNWGYTTAKDAQDLLNRVEGLMMGVVKAGHCCGIVWTQFTDIEQEQNGLYTYDRKEKLPAGQMKQLMDRVQEVYFKNRVGR</sequence>
<dbReference type="InterPro" id="IPR051913">
    <property type="entry name" value="GH2_Domain-Containing"/>
</dbReference>
<evidence type="ECO:0000259" key="6">
    <source>
        <dbReference type="Pfam" id="PF02837"/>
    </source>
</evidence>
<feature type="domain" description="Glycoside hydrolase family 2 immunoglobulin-like beta-sandwich" evidence="4">
    <location>
        <begin position="311"/>
        <end position="345"/>
    </location>
</feature>
<keyword evidence="3" id="KW-0326">Glycosidase</keyword>
<feature type="domain" description="Glycoside hydrolase family 2 catalytic" evidence="5">
    <location>
        <begin position="385"/>
        <end position="514"/>
    </location>
</feature>
<feature type="domain" description="Glycosyl hydrolases family 2 sugar binding" evidence="6">
    <location>
        <begin position="28"/>
        <end position="169"/>
    </location>
</feature>
<dbReference type="AlphaFoldDB" id="A0A1X7RV98"/>
<dbReference type="GO" id="GO:0005975">
    <property type="term" value="P:carbohydrate metabolic process"/>
    <property type="evidence" value="ECO:0007669"/>
    <property type="project" value="InterPro"/>
</dbReference>
<dbReference type="Pfam" id="PF00703">
    <property type="entry name" value="Glyco_hydro_2"/>
    <property type="match status" value="1"/>
</dbReference>
<dbReference type="EMBL" id="LT853696">
    <property type="protein sequence ID" value="SMQ51362.1"/>
    <property type="molecule type" value="Genomic_DNA"/>
</dbReference>
<dbReference type="InterPro" id="IPR017853">
    <property type="entry name" value="GH"/>
</dbReference>
<keyword evidence="8" id="KW-1185">Reference proteome</keyword>
<dbReference type="InterPro" id="IPR006102">
    <property type="entry name" value="Ig-like_GH2"/>
</dbReference>
<keyword evidence="2" id="KW-0378">Hydrolase</keyword>
<dbReference type="SUPFAM" id="SSF49303">
    <property type="entry name" value="beta-Galactosidase/glucuronidase domain"/>
    <property type="match status" value="1"/>
</dbReference>
<proteinExistence type="inferred from homology"/>
<dbReference type="Gene3D" id="3.20.20.80">
    <property type="entry name" value="Glycosidases"/>
    <property type="match status" value="1"/>
</dbReference>
<gene>
    <name evidence="7" type="ORF">ZT3D7_G6515</name>
</gene>
<name>A0A1X7RV98_ZYMT9</name>
<evidence type="ECO:0000256" key="1">
    <source>
        <dbReference type="ARBA" id="ARBA00007401"/>
    </source>
</evidence>
<dbReference type="GO" id="GO:0004553">
    <property type="term" value="F:hydrolase activity, hydrolyzing O-glycosyl compounds"/>
    <property type="evidence" value="ECO:0007669"/>
    <property type="project" value="InterPro"/>
</dbReference>
<dbReference type="Pfam" id="PF02836">
    <property type="entry name" value="Glyco_hydro_2_C"/>
    <property type="match status" value="1"/>
</dbReference>
<accession>A0A1X7RV98</accession>
<organism evidence="7 8">
    <name type="scientific">Zymoseptoria tritici (strain ST99CH_3D7)</name>
    <dbReference type="NCBI Taxonomy" id="1276538"/>
    <lineage>
        <taxon>Eukaryota</taxon>
        <taxon>Fungi</taxon>
        <taxon>Dikarya</taxon>
        <taxon>Ascomycota</taxon>
        <taxon>Pezizomycotina</taxon>
        <taxon>Dothideomycetes</taxon>
        <taxon>Dothideomycetidae</taxon>
        <taxon>Mycosphaerellales</taxon>
        <taxon>Mycosphaerellaceae</taxon>
        <taxon>Zymoseptoria</taxon>
    </lineage>
</organism>
<comment type="similarity">
    <text evidence="1">Belongs to the glycosyl hydrolase 2 family.</text>
</comment>